<dbReference type="EMBL" id="JAQQWN010000005">
    <property type="protein sequence ID" value="KAK8085187.1"/>
    <property type="molecule type" value="Genomic_DNA"/>
</dbReference>
<feature type="transmembrane region" description="Helical" evidence="7">
    <location>
        <begin position="141"/>
        <end position="163"/>
    </location>
</feature>
<comment type="subcellular location">
    <subcellularLocation>
        <location evidence="1">Membrane</location>
        <topology evidence="1">Multi-pass membrane protein</topology>
    </subcellularLocation>
</comment>
<evidence type="ECO:0000256" key="4">
    <source>
        <dbReference type="ARBA" id="ARBA00023136"/>
    </source>
</evidence>
<organism evidence="9 10">
    <name type="scientific">Apiospora hydei</name>
    <dbReference type="NCBI Taxonomy" id="1337664"/>
    <lineage>
        <taxon>Eukaryota</taxon>
        <taxon>Fungi</taxon>
        <taxon>Dikarya</taxon>
        <taxon>Ascomycota</taxon>
        <taxon>Pezizomycotina</taxon>
        <taxon>Sordariomycetes</taxon>
        <taxon>Xylariomycetidae</taxon>
        <taxon>Amphisphaeriales</taxon>
        <taxon>Apiosporaceae</taxon>
        <taxon>Apiospora</taxon>
    </lineage>
</organism>
<evidence type="ECO:0000256" key="5">
    <source>
        <dbReference type="ARBA" id="ARBA00038359"/>
    </source>
</evidence>
<dbReference type="Pfam" id="PF20684">
    <property type="entry name" value="Fung_rhodopsin"/>
    <property type="match status" value="1"/>
</dbReference>
<keyword evidence="3 7" id="KW-1133">Transmembrane helix</keyword>
<evidence type="ECO:0000313" key="9">
    <source>
        <dbReference type="EMBL" id="KAK8085187.1"/>
    </source>
</evidence>
<comment type="similarity">
    <text evidence="5">Belongs to the SAT4 family.</text>
</comment>
<feature type="transmembrane region" description="Helical" evidence="7">
    <location>
        <begin position="37"/>
        <end position="59"/>
    </location>
</feature>
<sequence>MASLADLFPPGTDLCQIPSGQPPPGVIPNFNDPGLRVVVITISVITTTIAAVFGICRLLNNIRKLTVSDAFVFLAIVGNIAIAVTMIVWAKYFRHQWNLPICWLNGKWEQIVFCFSLFFSKTATLLLYLRIFTVSRSNRIAIWVGIAITFLMYGSSVGTLSYFAAPHAGETWDELLVKVVGTVIFPLKWGVAQGVVGTLLDIYIFILPLPPISRLKLALKKKIQLVALFAVGGLGVVASIVSLVYRSKSIQGNPDLTLNTGILLTCNLVEMNVALLVCSTPAVASFMRVHVLDSRIMRSLRSSLRLSGHGHSKSDLAADSGRQDEPQPAPDRAEQGNVPKQQRRGGGAPGNPNAAGYVDMSDTWLLNSGATVDIEAPPRALNQEDPRGLNVHKTVDIKYDSNEPSSPPSEKKP</sequence>
<comment type="caution">
    <text evidence="9">The sequence shown here is derived from an EMBL/GenBank/DDBJ whole genome shotgun (WGS) entry which is preliminary data.</text>
</comment>
<feature type="region of interest" description="Disordered" evidence="6">
    <location>
        <begin position="306"/>
        <end position="359"/>
    </location>
</feature>
<feature type="transmembrane region" description="Helical" evidence="7">
    <location>
        <begin position="183"/>
        <end position="204"/>
    </location>
</feature>
<keyword evidence="10" id="KW-1185">Reference proteome</keyword>
<dbReference type="PANTHER" id="PTHR33048">
    <property type="entry name" value="PTH11-LIKE INTEGRAL MEMBRANE PROTEIN (AFU_ORTHOLOGUE AFUA_5G11245)"/>
    <property type="match status" value="1"/>
</dbReference>
<protein>
    <recommendedName>
        <fullName evidence="8">Rhodopsin domain-containing protein</fullName>
    </recommendedName>
</protein>
<evidence type="ECO:0000256" key="1">
    <source>
        <dbReference type="ARBA" id="ARBA00004141"/>
    </source>
</evidence>
<feature type="transmembrane region" description="Helical" evidence="7">
    <location>
        <begin position="225"/>
        <end position="245"/>
    </location>
</feature>
<dbReference type="RefSeq" id="XP_066669696.1">
    <property type="nucleotide sequence ID" value="XM_066810773.1"/>
</dbReference>
<name>A0ABR1WNT2_9PEZI</name>
<feature type="transmembrane region" description="Helical" evidence="7">
    <location>
        <begin position="110"/>
        <end position="129"/>
    </location>
</feature>
<evidence type="ECO:0000259" key="8">
    <source>
        <dbReference type="Pfam" id="PF20684"/>
    </source>
</evidence>
<feature type="compositionally biased region" description="Basic and acidic residues" evidence="6">
    <location>
        <begin position="312"/>
        <end position="325"/>
    </location>
</feature>
<dbReference type="PANTHER" id="PTHR33048:SF47">
    <property type="entry name" value="INTEGRAL MEMBRANE PROTEIN-RELATED"/>
    <property type="match status" value="1"/>
</dbReference>
<gene>
    <name evidence="9" type="ORF">PG997_006458</name>
</gene>
<evidence type="ECO:0000313" key="10">
    <source>
        <dbReference type="Proteomes" id="UP001433268"/>
    </source>
</evidence>
<evidence type="ECO:0000256" key="7">
    <source>
        <dbReference type="SAM" id="Phobius"/>
    </source>
</evidence>
<accession>A0ABR1WNT2</accession>
<evidence type="ECO:0000256" key="6">
    <source>
        <dbReference type="SAM" id="MobiDB-lite"/>
    </source>
</evidence>
<dbReference type="GeneID" id="92043833"/>
<feature type="domain" description="Rhodopsin" evidence="8">
    <location>
        <begin position="59"/>
        <end position="287"/>
    </location>
</feature>
<evidence type="ECO:0000256" key="3">
    <source>
        <dbReference type="ARBA" id="ARBA00022989"/>
    </source>
</evidence>
<dbReference type="Proteomes" id="UP001433268">
    <property type="component" value="Unassembled WGS sequence"/>
</dbReference>
<keyword evidence="2 7" id="KW-0812">Transmembrane</keyword>
<keyword evidence="4 7" id="KW-0472">Membrane</keyword>
<dbReference type="InterPro" id="IPR052337">
    <property type="entry name" value="SAT4-like"/>
</dbReference>
<evidence type="ECO:0000256" key="2">
    <source>
        <dbReference type="ARBA" id="ARBA00022692"/>
    </source>
</evidence>
<dbReference type="InterPro" id="IPR049326">
    <property type="entry name" value="Rhodopsin_dom_fungi"/>
</dbReference>
<proteinExistence type="inferred from homology"/>
<feature type="transmembrane region" description="Helical" evidence="7">
    <location>
        <begin position="71"/>
        <end position="90"/>
    </location>
</feature>
<reference evidence="9 10" key="1">
    <citation type="submission" date="2023-01" db="EMBL/GenBank/DDBJ databases">
        <title>Analysis of 21 Apiospora genomes using comparative genomics revels a genus with tremendous synthesis potential of carbohydrate active enzymes and secondary metabolites.</title>
        <authorList>
            <person name="Sorensen T."/>
        </authorList>
    </citation>
    <scope>NUCLEOTIDE SEQUENCE [LARGE SCALE GENOMIC DNA]</scope>
    <source>
        <strain evidence="9 10">CBS 114990</strain>
    </source>
</reference>
<feature type="transmembrane region" description="Helical" evidence="7">
    <location>
        <begin position="273"/>
        <end position="291"/>
    </location>
</feature>